<organism evidence="6 7">
    <name type="scientific">Linum trigynum</name>
    <dbReference type="NCBI Taxonomy" id="586398"/>
    <lineage>
        <taxon>Eukaryota</taxon>
        <taxon>Viridiplantae</taxon>
        <taxon>Streptophyta</taxon>
        <taxon>Embryophyta</taxon>
        <taxon>Tracheophyta</taxon>
        <taxon>Spermatophyta</taxon>
        <taxon>Magnoliopsida</taxon>
        <taxon>eudicotyledons</taxon>
        <taxon>Gunneridae</taxon>
        <taxon>Pentapetalae</taxon>
        <taxon>rosids</taxon>
        <taxon>fabids</taxon>
        <taxon>Malpighiales</taxon>
        <taxon>Linaceae</taxon>
        <taxon>Linum</taxon>
    </lineage>
</organism>
<evidence type="ECO:0000256" key="3">
    <source>
        <dbReference type="SAM" id="Phobius"/>
    </source>
</evidence>
<evidence type="ECO:0008006" key="8">
    <source>
        <dbReference type="Google" id="ProtNLM"/>
    </source>
</evidence>
<accession>A0AAV2G3B1</accession>
<dbReference type="GO" id="GO:0016787">
    <property type="term" value="F:hydrolase activity"/>
    <property type="evidence" value="ECO:0007669"/>
    <property type="project" value="UniProtKB-KW"/>
</dbReference>
<feature type="transmembrane region" description="Helical" evidence="3">
    <location>
        <begin position="174"/>
        <end position="197"/>
    </location>
</feature>
<dbReference type="GO" id="GO:0006629">
    <property type="term" value="P:lipid metabolic process"/>
    <property type="evidence" value="ECO:0007669"/>
    <property type="project" value="InterPro"/>
</dbReference>
<dbReference type="InterPro" id="IPR002921">
    <property type="entry name" value="Fungal_lipase-type"/>
</dbReference>
<dbReference type="Pfam" id="PF01764">
    <property type="entry name" value="Lipase_3"/>
    <property type="match status" value="1"/>
</dbReference>
<evidence type="ECO:0000256" key="2">
    <source>
        <dbReference type="SAM" id="MobiDB-lite"/>
    </source>
</evidence>
<evidence type="ECO:0000313" key="7">
    <source>
        <dbReference type="Proteomes" id="UP001497516"/>
    </source>
</evidence>
<evidence type="ECO:0000256" key="1">
    <source>
        <dbReference type="ARBA" id="ARBA00022801"/>
    </source>
</evidence>
<evidence type="ECO:0000259" key="5">
    <source>
        <dbReference type="Pfam" id="PF24057"/>
    </source>
</evidence>
<keyword evidence="7" id="KW-1185">Reference proteome</keyword>
<evidence type="ECO:0000259" key="4">
    <source>
        <dbReference type="Pfam" id="PF01764"/>
    </source>
</evidence>
<keyword evidence="1" id="KW-0378">Hydrolase</keyword>
<dbReference type="CDD" id="cd00519">
    <property type="entry name" value="Lipase_3"/>
    <property type="match status" value="1"/>
</dbReference>
<keyword evidence="3" id="KW-0812">Transmembrane</keyword>
<feature type="transmembrane region" description="Helical" evidence="3">
    <location>
        <begin position="88"/>
        <end position="110"/>
    </location>
</feature>
<proteinExistence type="predicted"/>
<dbReference type="PANTHER" id="PTHR47030:SF2">
    <property type="entry name" value="LIPASE CLASS 3 FAMILY PROTEIN"/>
    <property type="match status" value="1"/>
</dbReference>
<dbReference type="Pfam" id="PF24057">
    <property type="entry name" value="DUF7358"/>
    <property type="match status" value="1"/>
</dbReference>
<dbReference type="EMBL" id="OZ034820">
    <property type="protein sequence ID" value="CAL1404632.1"/>
    <property type="molecule type" value="Genomic_DNA"/>
</dbReference>
<dbReference type="Gene3D" id="3.40.50.1820">
    <property type="entry name" value="alpha/beta hydrolase"/>
    <property type="match status" value="1"/>
</dbReference>
<feature type="transmembrane region" description="Helical" evidence="3">
    <location>
        <begin position="116"/>
        <end position="139"/>
    </location>
</feature>
<dbReference type="PANTHER" id="PTHR47030">
    <property type="entry name" value="LIPASE CLASS 3 FAMILY PROTEIN"/>
    <property type="match status" value="1"/>
</dbReference>
<evidence type="ECO:0000313" key="6">
    <source>
        <dbReference type="EMBL" id="CAL1404632.1"/>
    </source>
</evidence>
<dbReference type="InterPro" id="IPR029058">
    <property type="entry name" value="AB_hydrolase_fold"/>
</dbReference>
<reference evidence="6 7" key="1">
    <citation type="submission" date="2024-04" db="EMBL/GenBank/DDBJ databases">
        <authorList>
            <person name="Fracassetti M."/>
        </authorList>
    </citation>
    <scope>NUCLEOTIDE SEQUENCE [LARGE SCALE GENOMIC DNA]</scope>
</reference>
<keyword evidence="3" id="KW-1133">Transmembrane helix</keyword>
<dbReference type="InterPro" id="IPR055782">
    <property type="entry name" value="DUF7358"/>
</dbReference>
<keyword evidence="3" id="KW-0472">Membrane</keyword>
<dbReference type="Proteomes" id="UP001497516">
    <property type="component" value="Chromosome 7"/>
</dbReference>
<gene>
    <name evidence="6" type="ORF">LTRI10_LOCUS44468</name>
</gene>
<feature type="region of interest" description="Disordered" evidence="2">
    <location>
        <begin position="679"/>
        <end position="719"/>
    </location>
</feature>
<feature type="domain" description="Fungal lipase-type" evidence="4">
    <location>
        <begin position="444"/>
        <end position="605"/>
    </location>
</feature>
<protein>
    <recommendedName>
        <fullName evidence="8">Fungal lipase-like domain-containing protein</fullName>
    </recommendedName>
</protein>
<feature type="domain" description="DUF7358" evidence="5">
    <location>
        <begin position="82"/>
        <end position="307"/>
    </location>
</feature>
<sequence>MAAKGRRRARVAPADDPKLLSEIRKLESTLSASIHDKIPIFIPHRFVPSKFVEGIALPINQKITSNLEKGASRMRPVLTIGNLRRSSVVLGLCNLALALAGGLMAGLVFEGCRGEVLVPVLLVSLAAVAKMVGMVWVGLAQDATARSIVDSPPEDADRQASVVRLRRRVSYTTWLWWSRLAIAITLLQLASALFLLFNVMEYITHHQTTSQCGLGIGSTTWQQKLLISFIVMASCVPMVQCFAGPDVLRWRAFYEAQDEVWEAHYKEVFDYGIREALCCLGRFKYLTMYEEDEVHSVAKLLGKLVAYRASGTGHLELLAGLALLQKNYEPPKFEDQTEAPKQYIEDAFALHEFTEAAYTGPLLDFGRHAIFFPCTWLYRQGIFTPWTRNSRPVLDGDNWWRGHAAAFLNYVKLPPEALRRGRVCQEKCEAAYFILVLHNQRTVVVAVRGTETPEDLITDGLGKACPLSRADLDGLLNNSCIPLETRQNVELSFPHYAHLGIVEAARDLYMQIEGKPSENKSQYSTGFLSSLLGTGCECEGYTLRIVGHSLGGAIASMLGLRLKHKFPNLHVYAYGPLPCVDSVIAEACSDFITSIVHENEFSTRLSVGSIMRLRTDAIMALSSQGSEAADTTLIYKLARRFLSMNKCQKRLMDRTDDDPSNPLQHSKRNVVVVVATTGEDDREESNHQSNAAGSDRGSSFDDDDDVDSIFGDEPISKTTDAFDDTISQLLATTPKLEETASSSSSTGTSSSQDVFLAGRIIHLVSQQFRNDGRIWNILQRTTEYRAYLGNRDQFRDIVVSPYMFIDHLPWRCHHALKTILEAKRGDDTVQGVSDHVI</sequence>
<name>A0AAV2G3B1_9ROSI</name>
<dbReference type="SUPFAM" id="SSF53474">
    <property type="entry name" value="alpha/beta-Hydrolases"/>
    <property type="match status" value="1"/>
</dbReference>
<dbReference type="AlphaFoldDB" id="A0AAV2G3B1"/>